<keyword evidence="2" id="KW-1185">Reference proteome</keyword>
<accession>H8XAQ8</accession>
<name>H8XAQ8_CANO9</name>
<dbReference type="Proteomes" id="UP000005018">
    <property type="component" value="Chromosome 7"/>
</dbReference>
<evidence type="ECO:0000313" key="1">
    <source>
        <dbReference type="EMBL" id="CCG24909.1"/>
    </source>
</evidence>
<dbReference type="RefSeq" id="XP_003871034.1">
    <property type="nucleotide sequence ID" value="XM_003870985.1"/>
</dbReference>
<protein>
    <submittedName>
        <fullName evidence="1">Uncharacterized protein</fullName>
    </submittedName>
</protein>
<dbReference type="AlphaFoldDB" id="H8XAQ8"/>
<gene>
    <name evidence="1" type="ORF">CORT_0G02280</name>
</gene>
<reference evidence="1 2" key="1">
    <citation type="journal article" date="2012" name="PLoS ONE">
        <title>Sequence and analysis of the genome of the pathogenic yeast Candida orthopsilosis.</title>
        <authorList>
            <person name="Riccombeni A."/>
            <person name="Vidanes G."/>
            <person name="Proux-Wera E."/>
            <person name="Wolfe K.H."/>
            <person name="Butler G."/>
        </authorList>
    </citation>
    <scope>NUCLEOTIDE SEQUENCE [LARGE SCALE GENOMIC DNA]</scope>
    <source>
        <strain evidence="1 2">Co 90-125</strain>
    </source>
</reference>
<dbReference type="KEGG" id="cot:CORT_0G02280"/>
<proteinExistence type="predicted"/>
<dbReference type="HOGENOM" id="CLU_767257_0_0_1"/>
<sequence>MSESKPLIRYSPPRFENFTETPKDISNETNMFTSVATTTTTSNYSPIEDAIDKSIDDFAVNYPIDDFSFNKPIDVAFDNQVEDSVEDVIIKSVDTTRSTIVDDSSMTDDAAETTLSAEKAIDEAIHLPPITDVTNIITSIHTSTESVIDTSVDNFFVSSANSFNRITGENCFVTAVNNSVAADIPTMLVTSVGESIVDPSEYSLVSITGSPSIERNEGYKTLIQTGVNHYGIKGEKNFILKYLCNEMVSTPGSHFKFLKKYLDSTSASTDSKFDLGIDEVPSFPNALGIDEAPPTLNVPSTMDENFSNSNVLVRDTRSNRKAIYGFPFLKIIWSNVIDTMKNSYQALKLNFIPTSNSRNTN</sequence>
<dbReference type="EMBL" id="HE681725">
    <property type="protein sequence ID" value="CCG24909.1"/>
    <property type="molecule type" value="Genomic_DNA"/>
</dbReference>
<organism evidence="1 2">
    <name type="scientific">Candida orthopsilosis (strain 90-125)</name>
    <name type="common">Yeast</name>
    <dbReference type="NCBI Taxonomy" id="1136231"/>
    <lineage>
        <taxon>Eukaryota</taxon>
        <taxon>Fungi</taxon>
        <taxon>Dikarya</taxon>
        <taxon>Ascomycota</taxon>
        <taxon>Saccharomycotina</taxon>
        <taxon>Pichiomycetes</taxon>
        <taxon>Debaryomycetaceae</taxon>
        <taxon>Candida/Lodderomyces clade</taxon>
        <taxon>Candida</taxon>
    </lineage>
</organism>
<evidence type="ECO:0000313" key="2">
    <source>
        <dbReference type="Proteomes" id="UP000005018"/>
    </source>
</evidence>
<dbReference type="GeneID" id="14542041"/>